<dbReference type="RefSeq" id="WP_073154249.1">
    <property type="nucleotide sequence ID" value="NZ_FQVL01000003.1"/>
</dbReference>
<proteinExistence type="predicted"/>
<accession>A0A1M4WD39</accession>
<evidence type="ECO:0000313" key="1">
    <source>
        <dbReference type="EMBL" id="SHE78983.1"/>
    </source>
</evidence>
<name>A0A1M4WD39_9BACL</name>
<gene>
    <name evidence="1" type="ORF">SAMN05444392_103155</name>
</gene>
<sequence length="89" mass="10505">MPKPSKKEMVDLLNQLIGKPTLNEEKLDTIMIQAREAYQHKGPEGLFLYMRKLLKVPISDQVLTTIWKQMQSPEHSTQWMEQVNRLKKQ</sequence>
<keyword evidence="2" id="KW-1185">Reference proteome</keyword>
<dbReference type="AlphaFoldDB" id="A0A1M4WD39"/>
<evidence type="ECO:0000313" key="2">
    <source>
        <dbReference type="Proteomes" id="UP000184476"/>
    </source>
</evidence>
<organism evidence="1 2">
    <name type="scientific">Seinonella peptonophila</name>
    <dbReference type="NCBI Taxonomy" id="112248"/>
    <lineage>
        <taxon>Bacteria</taxon>
        <taxon>Bacillati</taxon>
        <taxon>Bacillota</taxon>
        <taxon>Bacilli</taxon>
        <taxon>Bacillales</taxon>
        <taxon>Thermoactinomycetaceae</taxon>
        <taxon>Seinonella</taxon>
    </lineage>
</organism>
<dbReference type="Proteomes" id="UP000184476">
    <property type="component" value="Unassembled WGS sequence"/>
</dbReference>
<protein>
    <submittedName>
        <fullName evidence="1">Uncharacterized protein</fullName>
    </submittedName>
</protein>
<reference evidence="1 2" key="1">
    <citation type="submission" date="2016-11" db="EMBL/GenBank/DDBJ databases">
        <authorList>
            <person name="Jaros S."/>
            <person name="Januszkiewicz K."/>
            <person name="Wedrychowicz H."/>
        </authorList>
    </citation>
    <scope>NUCLEOTIDE SEQUENCE [LARGE SCALE GENOMIC DNA]</scope>
    <source>
        <strain evidence="1 2">DSM 44666</strain>
    </source>
</reference>
<dbReference type="OrthoDB" id="2989675at2"/>
<dbReference type="STRING" id="112248.SAMN05444392_103155"/>
<dbReference type="EMBL" id="FQVL01000003">
    <property type="protein sequence ID" value="SHE78983.1"/>
    <property type="molecule type" value="Genomic_DNA"/>
</dbReference>